<accession>A0A4Y2L6S6</accession>
<comment type="caution">
    <text evidence="2">The sequence shown here is derived from an EMBL/GenBank/DDBJ whole genome shotgun (WGS) entry which is preliminary data.</text>
</comment>
<proteinExistence type="predicted"/>
<reference evidence="2 3" key="1">
    <citation type="journal article" date="2019" name="Sci. Rep.">
        <title>Orb-weaving spider Araneus ventricosus genome elucidates the spidroin gene catalogue.</title>
        <authorList>
            <person name="Kono N."/>
            <person name="Nakamura H."/>
            <person name="Ohtoshi R."/>
            <person name="Moran D.A.P."/>
            <person name="Shinohara A."/>
            <person name="Yoshida Y."/>
            <person name="Fujiwara M."/>
            <person name="Mori M."/>
            <person name="Tomita M."/>
            <person name="Arakawa K."/>
        </authorList>
    </citation>
    <scope>NUCLEOTIDE SEQUENCE [LARGE SCALE GENOMIC DNA]</scope>
</reference>
<keyword evidence="3" id="KW-1185">Reference proteome</keyword>
<feature type="region of interest" description="Disordered" evidence="1">
    <location>
        <begin position="44"/>
        <end position="95"/>
    </location>
</feature>
<dbReference type="AlphaFoldDB" id="A0A4Y2L6S6"/>
<name>A0A4Y2L6S6_ARAVE</name>
<protein>
    <submittedName>
        <fullName evidence="2">Uncharacterized protein</fullName>
    </submittedName>
</protein>
<gene>
    <name evidence="2" type="ORF">AVEN_86790_1</name>
</gene>
<feature type="compositionally biased region" description="Polar residues" evidence="1">
    <location>
        <begin position="45"/>
        <end position="71"/>
    </location>
</feature>
<evidence type="ECO:0000256" key="1">
    <source>
        <dbReference type="SAM" id="MobiDB-lite"/>
    </source>
</evidence>
<dbReference type="EMBL" id="BGPR01005434">
    <property type="protein sequence ID" value="GBN10139.1"/>
    <property type="molecule type" value="Genomic_DNA"/>
</dbReference>
<organism evidence="2 3">
    <name type="scientific">Araneus ventricosus</name>
    <name type="common">Orbweaver spider</name>
    <name type="synonym">Epeira ventricosa</name>
    <dbReference type="NCBI Taxonomy" id="182803"/>
    <lineage>
        <taxon>Eukaryota</taxon>
        <taxon>Metazoa</taxon>
        <taxon>Ecdysozoa</taxon>
        <taxon>Arthropoda</taxon>
        <taxon>Chelicerata</taxon>
        <taxon>Arachnida</taxon>
        <taxon>Araneae</taxon>
        <taxon>Araneomorphae</taxon>
        <taxon>Entelegynae</taxon>
        <taxon>Araneoidea</taxon>
        <taxon>Araneidae</taxon>
        <taxon>Araneus</taxon>
    </lineage>
</organism>
<feature type="compositionally biased region" description="Basic and acidic residues" evidence="1">
    <location>
        <begin position="72"/>
        <end position="95"/>
    </location>
</feature>
<dbReference type="Proteomes" id="UP000499080">
    <property type="component" value="Unassembled WGS sequence"/>
</dbReference>
<evidence type="ECO:0000313" key="3">
    <source>
        <dbReference type="Proteomes" id="UP000499080"/>
    </source>
</evidence>
<evidence type="ECO:0000313" key="2">
    <source>
        <dbReference type="EMBL" id="GBN10139.1"/>
    </source>
</evidence>
<sequence>MTRTTPELAPISLSKLSHYTTEVAFGHCILTKTTKNHLVEESLAKTESISESQRSSKTDSMSNTKGTSKTESMSKTKRDQQDRVRDQDQERLRGR</sequence>